<dbReference type="InterPro" id="IPR010069">
    <property type="entry name" value="CdiA_FHA1_rpt"/>
</dbReference>
<evidence type="ECO:0000256" key="2">
    <source>
        <dbReference type="SAM" id="Phobius"/>
    </source>
</evidence>
<dbReference type="Gene3D" id="2.160.20.10">
    <property type="entry name" value="Single-stranded right-handed beta-helix, Pectin lyase-like"/>
    <property type="match status" value="1"/>
</dbReference>
<dbReference type="SUPFAM" id="SSF51126">
    <property type="entry name" value="Pectin lyase-like"/>
    <property type="match status" value="1"/>
</dbReference>
<dbReference type="InterPro" id="IPR012334">
    <property type="entry name" value="Pectin_lyas_fold"/>
</dbReference>
<dbReference type="Pfam" id="PF05594">
    <property type="entry name" value="Fil_haemagg"/>
    <property type="match status" value="18"/>
</dbReference>
<dbReference type="InterPro" id="IPR011050">
    <property type="entry name" value="Pectin_lyase_fold/virulence"/>
</dbReference>
<evidence type="ECO:0000256" key="3">
    <source>
        <dbReference type="SAM" id="SignalP"/>
    </source>
</evidence>
<evidence type="ECO:0000256" key="1">
    <source>
        <dbReference type="SAM" id="MobiDB-lite"/>
    </source>
</evidence>
<dbReference type="NCBIfam" id="TIGR01731">
    <property type="entry name" value="fil_hemag_20aa"/>
    <property type="match status" value="42"/>
</dbReference>
<gene>
    <name evidence="5" type="ORF">EDF85_2337</name>
</gene>
<dbReference type="SMART" id="SM00912">
    <property type="entry name" value="Haemagg_act"/>
    <property type="match status" value="1"/>
</dbReference>
<dbReference type="InterPro" id="IPR025157">
    <property type="entry name" value="Hemagglutinin_rpt"/>
</dbReference>
<dbReference type="NCBIfam" id="TIGR01901">
    <property type="entry name" value="adhes_NPXG"/>
    <property type="match status" value="1"/>
</dbReference>
<protein>
    <submittedName>
        <fullName evidence="5">Filamentous hemagglutinin</fullName>
    </submittedName>
</protein>
<reference evidence="5 6" key="1">
    <citation type="submission" date="2018-11" db="EMBL/GenBank/DDBJ databases">
        <title>Genomic analyses of the natural microbiome of Caenorhabditis elegans.</title>
        <authorList>
            <person name="Samuel B."/>
        </authorList>
    </citation>
    <scope>NUCLEOTIDE SEQUENCE [LARGE SCALE GENOMIC DNA]</scope>
    <source>
        <strain evidence="5 6">BIGb0473</strain>
    </source>
</reference>
<feature type="signal peptide" evidence="3">
    <location>
        <begin position="1"/>
        <end position="28"/>
    </location>
</feature>
<evidence type="ECO:0000313" key="6">
    <source>
        <dbReference type="Proteomes" id="UP000269115"/>
    </source>
</evidence>
<dbReference type="Proteomes" id="UP000269115">
    <property type="component" value="Unassembled WGS sequence"/>
</dbReference>
<comment type="caution">
    <text evidence="5">The sequence shown here is derived from an EMBL/GenBank/DDBJ whole genome shotgun (WGS) entry which is preliminary data.</text>
</comment>
<dbReference type="GO" id="GO:0003824">
    <property type="term" value="F:catalytic activity"/>
    <property type="evidence" value="ECO:0007669"/>
    <property type="project" value="UniProtKB-ARBA"/>
</dbReference>
<name>A0A9X8HJD5_PSEPU</name>
<dbReference type="EMBL" id="RJUR01000013">
    <property type="protein sequence ID" value="ROQ49555.1"/>
    <property type="molecule type" value="Genomic_DNA"/>
</dbReference>
<keyword evidence="2" id="KW-1133">Transmembrane helix</keyword>
<dbReference type="InterPro" id="IPR008619">
    <property type="entry name" value="Filamentous_hemagglutn_rpt"/>
</dbReference>
<keyword evidence="2" id="KW-0812">Transmembrane</keyword>
<accession>A0A9X8HJD5</accession>
<dbReference type="RefSeq" id="WP_123752895.1">
    <property type="nucleotide sequence ID" value="NZ_RJUR01000013.1"/>
</dbReference>
<keyword evidence="3" id="KW-0732">Signal</keyword>
<dbReference type="InterPro" id="IPR008638">
    <property type="entry name" value="FhaB/CdiA-like_TPS"/>
</dbReference>
<feature type="chain" id="PRO_5040802394" evidence="3">
    <location>
        <begin position="29"/>
        <end position="2920"/>
    </location>
</feature>
<organism evidence="5 6">
    <name type="scientific">Pseudomonas putida</name>
    <name type="common">Arthrobacter siderocapsulatus</name>
    <dbReference type="NCBI Taxonomy" id="303"/>
    <lineage>
        <taxon>Bacteria</taxon>
        <taxon>Pseudomonadati</taxon>
        <taxon>Pseudomonadota</taxon>
        <taxon>Gammaproteobacteria</taxon>
        <taxon>Pseudomonadales</taxon>
        <taxon>Pseudomonadaceae</taxon>
        <taxon>Pseudomonas</taxon>
    </lineage>
</organism>
<keyword evidence="2" id="KW-0472">Membrane</keyword>
<feature type="non-terminal residue" evidence="5">
    <location>
        <position position="2920"/>
    </location>
</feature>
<evidence type="ECO:0000259" key="4">
    <source>
        <dbReference type="SMART" id="SM00912"/>
    </source>
</evidence>
<feature type="transmembrane region" description="Helical" evidence="2">
    <location>
        <begin position="2898"/>
        <end position="2918"/>
    </location>
</feature>
<dbReference type="Pfam" id="PF05860">
    <property type="entry name" value="TPS"/>
    <property type="match status" value="1"/>
</dbReference>
<dbReference type="Pfam" id="PF13332">
    <property type="entry name" value="Fil_haemagg_2"/>
    <property type="match status" value="3"/>
</dbReference>
<feature type="domain" description="Filamentous haemagglutinin FhaB/tRNA nuclease CdiA-like TPS" evidence="4">
    <location>
        <begin position="47"/>
        <end position="168"/>
    </location>
</feature>
<sequence length="2920" mass="302884">MDARSPLNQYLALIVAGVMFLNPIVATAAQVTVDAAAKAGTTVGAAGNGVPIVNIARPNGSGLSSNTFRDYNVGKQGLILNNATNKTQSTQLGGIIVGNPNLKGQAAKVILNQVTGGNRSTLAGYTEVAGSAARVIVANPHGITCNGCGFINTPRATLTTGKPIMDGERLDRFQVDGGDIALEGAGLNASNVEQFDLITRSAKLNATLHAQQLNIVTGRNDVKADSLQVTPRADDGSGKPLLAIDSSALGGMYAGAIRLVGTEKGVGVKLAGNMASTASDVQIDVNGKLSLGNVTAGRDLKIAAHQVELEGKTYAARNAEIRSAEQLVNRQSLAARERIDVAARQIDNRGVIEAGVEANNTRNNRGDLHLASQDLRNSASVVASRQLEVTARANLDNQGGSLKGATTTVTAGKLDNRQGQVLASHTLTLKADTLDNRDKGLLHSQRSTVVQANSGLNNQGGRVIGLDSLAIDAPQLDNSNAGLLASNRQVVIQSHALNNQAGEVSGARNEVRSASVNNQGGKLLGGDVLLITSAAIDNRLGLISASQHLDIQGLGLNNSNKGALLSQGTLNTRISGLLDNRNQGNVVSEGALQVTAGQLNNSSSGLLSSKATLTLSGERLDNRGGVLVADQGLTVVGDTLDNSGGGKASTQADLVVDVGTLRNHDAGKLLGQGRVTLDAKHIDNQRAGQIVGNDAVTITTHDLLNQQGVVSSIGTVGIAATGQLDNTSGEVIGDSGLTLTVQRLLNQSKGLLAGRDGVVLRGAELLNSDAGLVSSLASVDIELSGTLDNSVGGELVSEGRLSLSAAQLDNHNKGLVSAIDTLNVVSHGALNNQGGTLVTDAALSIRSANLDNRHGGAISAVGALELRSGGLDNRDKGRIGSDTGITLHGAQLYNGEQGRITSRGKIEATLSGLDQRDGGYLFSATGISLDLQGGTLINRDKGVIASPGQLLLRQIGALDNSAGGEISSDLGYSLHTDRLDNQGGRLISADSLILRIANALDNSRNGVLSAGAGLDIEAGSLSNTHGGTLASRGDIGLTLEGLLANQHQGTLSAGGNLRLNSGVFDNSDQGLVSANLGLHIDTGTLDNSQGGQLISQGDARIDSTTLDNRSGAITSAKALLLNSTDLRNGAYANALPGGRISSDANLTITARHLDNGPHGELSAKGDLRLSVQRLIQQQGRLIGEQAVHLNLQGGTLDNHGGLIHARGPLTFERLGLVDNSNGGEISSEQAFSLLATQLDNQHKGRLISAGTLQVEATSIDNSNAGLVSGLQGLEVRGTTLDNRGAGTLSSQHGRLDVHLEDTLDNRDQGALVSLGRQQITATRLDNRHGIIAGEADVTLSIDGRLDNSQGGLIAATQTLSLNRTSSVIDNSGGQLNGQRLEIDGKQLNNQNGQVTSQGALRVTLLGALLNTQGARLASGGDLLLNSANLDNRGGRLVSQALLRIGADSLNNSAGGTLASQQNLVLRLKGDLLNQQDGLVFSERGSLDIQAQALDNQAASLKAQGNILLRLGDDLRNQGGRVDSVAGNLDIHSTHLNNSAGGMLNSSQGRLTLVSGLLDNNAGTLQAQTLDLEARDGLHNRKGFISALSGDNRIATATFDNQGGGLYAAGWLGVNAGQFLNQAGKVGAGRIDFDLSGLLDNQLGQLESEADLALRSQTLNNANGSLRALGRSDTTLISTRETFNNNAGLLETANQHLDLQVAGLSNNSGQLLHTGSGNFGLAADKVMRAGGLLYTNGLLDIKAANWTNSSVLQAARLNLDIGQFTQTASGKLLAAQSFTGKGVNWRNDGLLASDGSLRLDLTGTYNGTGRTTSLGNLTLNAASIDLASTSTLTGGATSVVSATNTLTNRGRITSAGNLTATAGTLDNYATLGSATALRINADTLRNDRGLIFSGNDMTLRVGTFTNTYADLYSLGGLSIARDDRGTRATHVENISGSLESAGNMSLLADSLINRKDTLTASTQRVSGNINTYADDHCKGKGCEFAFKAYEIYQDVVDEDSPAATITAGGNLTFSGSRFSNQYSNVSAAHNININTGVFNNLGLGGGERRDFTSRFYTQTHHYYYDFMAAKALFNQYNTQTSTSYSPSSMSLDDVLVAGGFPSQNIHDWIDRRTPIAGAVVSPAVIQAAGAVTINATERIDNSVVRANASGVGSIGQRGANADKATAQTSVRAITSQLPPDLAQRQVNPVTLPSFSLPQGEHGLFRLSGQTGQTAQASGALAAGADLTQHGQAGTLGSLANTATGNAGQGHWAGPDAQAASVAGQTGTGLDGLPAGVKLVQGVPTPATASQPHKYLVETNPVLTDLKKFLSSDYLLGSLDIDPDATKKRLGDGLYEQRLIREAVVERTGQRLIAGLDSDEAMFRYLMDNAIASKDALSLSVGVSLSAEQVAALTHDIVWMETIEVNGEQVLAPVLYLAQSEGRLAPNGALIQGRDVSLISGGELNNVGTLRASNNLSVTAGNIDNSGLMEAGQRLDLLATDSIRNSAGGILKGRDVSLLALTGDVINERSVTRLDDRVGGEHVVQNIVNNAARIEAANDLTLSAGRDIGFVGGVATAGGNIALSAERDLYIASQQVTDSHEYQRRRVSGYDSTTTQYVSQVQAGGSFSASAGQDLSVIASEIEARRDIALDAGRDVFIAAAADEDHAYSKGKKGNTKTEKQHDSVRQQAAELTAGGSLSIEAGDNLLMVASKATAGGEAYISAGNTLQLLAANDSEYSLYDMNKKGNWGSKKTQRDEVTDVKAVGSVVTSGGDLTLVSGGDQLYQGAALESGRDLTIESGGAVTFEAVKDMHQESHEKSKGDLAWTSAKGKGQTDETLRQTQMVANGNLIINAVDGIKVDIKKIDQRTVSQSIDAMVKADPKLAWLKEVEARGGIDWRQVEEIHSSFKYDNSGLGVGAQLAVAILMAAAMGPAGFGLTGFQL</sequence>
<evidence type="ECO:0000313" key="5">
    <source>
        <dbReference type="EMBL" id="ROQ49555.1"/>
    </source>
</evidence>
<proteinExistence type="predicted"/>
<feature type="region of interest" description="Disordered" evidence="1">
    <location>
        <begin position="2794"/>
        <end position="2814"/>
    </location>
</feature>